<dbReference type="OrthoDB" id="10042665at2759"/>
<gene>
    <name evidence="2" type="ORF">FLAG1_09865</name>
</gene>
<dbReference type="Proteomes" id="UP000037904">
    <property type="component" value="Unassembled WGS sequence"/>
</dbReference>
<dbReference type="EMBL" id="JXCE01000436">
    <property type="protein sequence ID" value="KPA37318.1"/>
    <property type="molecule type" value="Genomic_DNA"/>
</dbReference>
<organism evidence="2 3">
    <name type="scientific">Fusarium langsethiae</name>
    <dbReference type="NCBI Taxonomy" id="179993"/>
    <lineage>
        <taxon>Eukaryota</taxon>
        <taxon>Fungi</taxon>
        <taxon>Dikarya</taxon>
        <taxon>Ascomycota</taxon>
        <taxon>Pezizomycotina</taxon>
        <taxon>Sordariomycetes</taxon>
        <taxon>Hypocreomycetidae</taxon>
        <taxon>Hypocreales</taxon>
        <taxon>Nectriaceae</taxon>
        <taxon>Fusarium</taxon>
    </lineage>
</organism>
<evidence type="ECO:0000256" key="1">
    <source>
        <dbReference type="SAM" id="MobiDB-lite"/>
    </source>
</evidence>
<feature type="compositionally biased region" description="Polar residues" evidence="1">
    <location>
        <begin position="31"/>
        <end position="41"/>
    </location>
</feature>
<sequence>MDPNIPIEEKNNYQESFQVGWLGSRILPSDGFQSHAPNTWTKVVRDKDSPEQASGSEEGSGKEEIDETTGNDSAIDSDDIDESDAKDDSDNGGNDTHVDNESEDQYSTHAADWDSVFEEVEEYQDNASEYRSAEDDDLLDTETTWRFVRHITISRDQTHASGFHKEQLAALIQQDWGDLDQFTDKNQQHEATLATLEFLRGFAPVDSHTALQDAMGGESSAKDNITLSLPTTHVGRTGNNGKESALANHLQIAQIQQEIEKLRRIQNTLKSPTWLVLYKIQGEDTTYLAEPSWAPKQGQEPSFKGNSPLANESQYLKHRPDAAFVVYRHYDPAFQAKDVRRAREEDLTMPYPKPTREVVQPLSDQMIAALDVFVDSHPTFKTKFPGWRSSDSINSPFLFWYCYRAATDLQAVAEPHRTQMTLLTEWIDQNYSKMHADVEDKFSQGYVSESTMPFFIRPGEVLVSMNERGISGYIAESWPSHSFTNYAPPPHPNGPRKVTQRWIDLEFDEDSPDGSIAKLNILPIKFGNQDFRVKLERRGRTMWACRGRNLIAYNDPNDNNLSSEGERYMVQRST</sequence>
<feature type="region of interest" description="Disordered" evidence="1">
    <location>
        <begin position="25"/>
        <end position="108"/>
    </location>
</feature>
<proteinExistence type="predicted"/>
<name>A0A0M9EPL5_FUSLA</name>
<reference evidence="2 3" key="1">
    <citation type="submission" date="2015-04" db="EMBL/GenBank/DDBJ databases">
        <title>The draft genome sequence of Fusarium langsethiae, a T-2/HT-2 mycotoxin producer.</title>
        <authorList>
            <person name="Lysoe E."/>
            <person name="Divon H.H."/>
            <person name="Terzi V."/>
            <person name="Orru L."/>
            <person name="Lamontanara A."/>
            <person name="Kolseth A.-K."/>
            <person name="Frandsen R.J."/>
            <person name="Nielsen K."/>
            <person name="Thrane U."/>
        </authorList>
    </citation>
    <scope>NUCLEOTIDE SEQUENCE [LARGE SCALE GENOMIC DNA]</scope>
    <source>
        <strain evidence="2 3">Fl201059</strain>
    </source>
</reference>
<accession>A0A0M9EPL5</accession>
<feature type="compositionally biased region" description="Acidic residues" evidence="1">
    <location>
        <begin position="64"/>
        <end position="87"/>
    </location>
</feature>
<evidence type="ECO:0000313" key="3">
    <source>
        <dbReference type="Proteomes" id="UP000037904"/>
    </source>
</evidence>
<protein>
    <submittedName>
        <fullName evidence="2">Aaa family atpase</fullName>
    </submittedName>
</protein>
<dbReference type="AlphaFoldDB" id="A0A0M9EPL5"/>
<comment type="caution">
    <text evidence="2">The sequence shown here is derived from an EMBL/GenBank/DDBJ whole genome shotgun (WGS) entry which is preliminary data.</text>
</comment>
<keyword evidence="3" id="KW-1185">Reference proteome</keyword>
<evidence type="ECO:0000313" key="2">
    <source>
        <dbReference type="EMBL" id="KPA37318.1"/>
    </source>
</evidence>